<name>A0A1M5JHN6_9ACTN</name>
<proteinExistence type="predicted"/>
<feature type="compositionally biased region" description="Basic and acidic residues" evidence="1">
    <location>
        <begin position="1"/>
        <end position="12"/>
    </location>
</feature>
<gene>
    <name evidence="3" type="ORF">SAMN05444351_2501</name>
</gene>
<keyword evidence="4" id="KW-1185">Reference proteome</keyword>
<evidence type="ECO:0000313" key="4">
    <source>
        <dbReference type="Proteomes" id="UP000184471"/>
    </source>
</evidence>
<dbReference type="InterPro" id="IPR009061">
    <property type="entry name" value="DNA-bd_dom_put_sf"/>
</dbReference>
<protein>
    <submittedName>
        <fullName evidence="3">DNA-binding transcriptional regulator, MerR family</fullName>
    </submittedName>
</protein>
<dbReference type="SUPFAM" id="SSF46955">
    <property type="entry name" value="Putative DNA-binding domain"/>
    <property type="match status" value="1"/>
</dbReference>
<dbReference type="GO" id="GO:0003677">
    <property type="term" value="F:DNA binding"/>
    <property type="evidence" value="ECO:0007669"/>
    <property type="project" value="UniProtKB-KW"/>
</dbReference>
<evidence type="ECO:0000259" key="2">
    <source>
        <dbReference type="PROSITE" id="PS50937"/>
    </source>
</evidence>
<dbReference type="Proteomes" id="UP000184471">
    <property type="component" value="Unassembled WGS sequence"/>
</dbReference>
<dbReference type="OrthoDB" id="3387956at2"/>
<dbReference type="Gene3D" id="1.10.1660.10">
    <property type="match status" value="1"/>
</dbReference>
<dbReference type="EMBL" id="FQVX01000002">
    <property type="protein sequence ID" value="SHG40062.1"/>
    <property type="molecule type" value="Genomic_DNA"/>
</dbReference>
<dbReference type="RefSeq" id="WP_083628584.1">
    <property type="nucleotide sequence ID" value="NZ_FQVX01000002.1"/>
</dbReference>
<dbReference type="InterPro" id="IPR000551">
    <property type="entry name" value="MerR-type_HTH_dom"/>
</dbReference>
<keyword evidence="3" id="KW-0238">DNA-binding</keyword>
<feature type="domain" description="HTH merR-type" evidence="2">
    <location>
        <begin position="44"/>
        <end position="112"/>
    </location>
</feature>
<dbReference type="GO" id="GO:0006355">
    <property type="term" value="P:regulation of DNA-templated transcription"/>
    <property type="evidence" value="ECO:0007669"/>
    <property type="project" value="InterPro"/>
</dbReference>
<feature type="compositionally biased region" description="Low complexity" evidence="1">
    <location>
        <begin position="14"/>
        <end position="32"/>
    </location>
</feature>
<evidence type="ECO:0000256" key="1">
    <source>
        <dbReference type="SAM" id="MobiDB-lite"/>
    </source>
</evidence>
<dbReference type="STRING" id="1070870.SAMN05444351_2501"/>
<organism evidence="3 4">
    <name type="scientific">Geodermatophilus nigrescens</name>
    <dbReference type="NCBI Taxonomy" id="1070870"/>
    <lineage>
        <taxon>Bacteria</taxon>
        <taxon>Bacillati</taxon>
        <taxon>Actinomycetota</taxon>
        <taxon>Actinomycetes</taxon>
        <taxon>Geodermatophilales</taxon>
        <taxon>Geodermatophilaceae</taxon>
        <taxon>Geodermatophilus</taxon>
    </lineage>
</organism>
<evidence type="ECO:0000313" key="3">
    <source>
        <dbReference type="EMBL" id="SHG40062.1"/>
    </source>
</evidence>
<reference evidence="3 4" key="1">
    <citation type="submission" date="2016-11" db="EMBL/GenBank/DDBJ databases">
        <authorList>
            <person name="Jaros S."/>
            <person name="Januszkiewicz K."/>
            <person name="Wedrychowicz H."/>
        </authorList>
    </citation>
    <scope>NUCLEOTIDE SEQUENCE [LARGE SCALE GENOMIC DNA]</scope>
    <source>
        <strain evidence="3 4">DSM 45408</strain>
    </source>
</reference>
<dbReference type="PROSITE" id="PS50937">
    <property type="entry name" value="HTH_MERR_2"/>
    <property type="match status" value="1"/>
</dbReference>
<dbReference type="Pfam" id="PF13411">
    <property type="entry name" value="MerR_1"/>
    <property type="match status" value="1"/>
</dbReference>
<accession>A0A1M5JHN6</accession>
<dbReference type="SMART" id="SM00422">
    <property type="entry name" value="HTH_MERR"/>
    <property type="match status" value="1"/>
</dbReference>
<dbReference type="AlphaFoldDB" id="A0A1M5JHN6"/>
<sequence length="145" mass="15154">MATSDRPGRDDGAPGDPAGATAPASAAPSAADAVRRLDDPDYPALTMSQAATLLGVQAAFLRSLDGSGALSPHRSPGGHRRYSRHQLVLAARLRGLLDEGHPLASAEVIVGLQDQLADARADGDRLRDTVARLRDELPEDQTDDA</sequence>
<feature type="region of interest" description="Disordered" evidence="1">
    <location>
        <begin position="1"/>
        <end position="37"/>
    </location>
</feature>